<sequence length="102" mass="11554">MHSAAKFQFERIMQEYADWRAVDADQRSPAAAWWWGPALALRDDAGPMPPQFCRMTELPLGSTYASGAAVLRAAIAKQTRMPWPDDFPRISRRDEREDATAT</sequence>
<dbReference type="AlphaFoldDB" id="A0A7W7Z8L7"/>
<dbReference type="Proteomes" id="UP000542353">
    <property type="component" value="Unassembled WGS sequence"/>
</dbReference>
<keyword evidence="2" id="KW-1185">Reference proteome</keyword>
<name>A0A7W7Z8L7_9BRAD</name>
<organism evidence="1 2">
    <name type="scientific">Rhodopseudomonas rhenobacensis</name>
    <dbReference type="NCBI Taxonomy" id="87461"/>
    <lineage>
        <taxon>Bacteria</taxon>
        <taxon>Pseudomonadati</taxon>
        <taxon>Pseudomonadota</taxon>
        <taxon>Alphaproteobacteria</taxon>
        <taxon>Hyphomicrobiales</taxon>
        <taxon>Nitrobacteraceae</taxon>
        <taxon>Rhodopseudomonas</taxon>
    </lineage>
</organism>
<protein>
    <submittedName>
        <fullName evidence="1">Uncharacterized protein</fullName>
    </submittedName>
</protein>
<evidence type="ECO:0000313" key="1">
    <source>
        <dbReference type="EMBL" id="MBB5049904.1"/>
    </source>
</evidence>
<comment type="caution">
    <text evidence="1">The sequence shown here is derived from an EMBL/GenBank/DDBJ whole genome shotgun (WGS) entry which is preliminary data.</text>
</comment>
<evidence type="ECO:0000313" key="2">
    <source>
        <dbReference type="Proteomes" id="UP000542353"/>
    </source>
</evidence>
<dbReference type="RefSeq" id="WP_184262647.1">
    <property type="nucleotide sequence ID" value="NZ_JACHIH010000051.1"/>
</dbReference>
<dbReference type="EMBL" id="JACHIH010000051">
    <property type="protein sequence ID" value="MBB5049904.1"/>
    <property type="molecule type" value="Genomic_DNA"/>
</dbReference>
<reference evidence="1 2" key="1">
    <citation type="submission" date="2020-08" db="EMBL/GenBank/DDBJ databases">
        <title>Genomic Encyclopedia of Type Strains, Phase IV (KMG-IV): sequencing the most valuable type-strain genomes for metagenomic binning, comparative biology and taxonomic classification.</title>
        <authorList>
            <person name="Goeker M."/>
        </authorList>
    </citation>
    <scope>NUCLEOTIDE SEQUENCE [LARGE SCALE GENOMIC DNA]</scope>
    <source>
        <strain evidence="1 2">DSM 12706</strain>
    </source>
</reference>
<gene>
    <name evidence="1" type="ORF">HNR60_004689</name>
</gene>
<proteinExistence type="predicted"/>
<accession>A0A7W7Z8L7</accession>